<dbReference type="EC" id="3.1.1.29" evidence="1 8"/>
<evidence type="ECO:0000256" key="10">
    <source>
        <dbReference type="RuleBase" id="RU004320"/>
    </source>
</evidence>
<dbReference type="PANTHER" id="PTHR17224:SF1">
    <property type="entry name" value="PEPTIDYL-TRNA HYDROLASE"/>
    <property type="match status" value="1"/>
</dbReference>
<feature type="binding site" evidence="8">
    <location>
        <position position="15"/>
    </location>
    <ligand>
        <name>tRNA</name>
        <dbReference type="ChEBI" id="CHEBI:17843"/>
    </ligand>
</feature>
<feature type="binding site" evidence="8">
    <location>
        <position position="113"/>
    </location>
    <ligand>
        <name>tRNA</name>
        <dbReference type="ChEBI" id="CHEBI:17843"/>
    </ligand>
</feature>
<feature type="binding site" evidence="8">
    <location>
        <position position="67"/>
    </location>
    <ligand>
        <name>tRNA</name>
        <dbReference type="ChEBI" id="CHEBI:17843"/>
    </ligand>
</feature>
<evidence type="ECO:0000256" key="3">
    <source>
        <dbReference type="ARBA" id="ARBA00022801"/>
    </source>
</evidence>
<dbReference type="GO" id="GO:0072344">
    <property type="term" value="P:rescue of stalled ribosome"/>
    <property type="evidence" value="ECO:0007669"/>
    <property type="project" value="UniProtKB-UniRule"/>
</dbReference>
<proteinExistence type="inferred from homology"/>
<keyword evidence="12" id="KW-1185">Reference proteome</keyword>
<comment type="subunit">
    <text evidence="8">Monomer.</text>
</comment>
<dbReference type="InterPro" id="IPR036416">
    <property type="entry name" value="Pept_tRNA_hydro_sf"/>
</dbReference>
<reference evidence="11 12" key="1">
    <citation type="journal article" date="2014" name="Antonie Van Leeuwenhoek">
        <title>Fictibacillus enclensis sp. nov., isolated from marine sediment.</title>
        <authorList>
            <person name="Dastager S.G."/>
            <person name="Mawlankar R."/>
            <person name="Srinivasan K."/>
            <person name="Tang S.K."/>
            <person name="Lee J.C."/>
            <person name="Ramana V.V."/>
            <person name="Shouche Y.S."/>
        </authorList>
    </citation>
    <scope>NUCLEOTIDE SEQUENCE [LARGE SCALE GENOMIC DNA]</scope>
    <source>
        <strain evidence="11 12">NIO-1003</strain>
    </source>
</reference>
<accession>A0A0V8IP76</accession>
<evidence type="ECO:0000256" key="4">
    <source>
        <dbReference type="ARBA" id="ARBA00022884"/>
    </source>
</evidence>
<keyword evidence="3 8" id="KW-0378">Hydrolase</keyword>
<evidence type="ECO:0000256" key="2">
    <source>
        <dbReference type="ARBA" id="ARBA00022555"/>
    </source>
</evidence>
<dbReference type="PROSITE" id="PS01196">
    <property type="entry name" value="PEPT_TRNA_HYDROL_2"/>
    <property type="match status" value="1"/>
</dbReference>
<dbReference type="Proteomes" id="UP000054099">
    <property type="component" value="Unassembled WGS sequence"/>
</dbReference>
<dbReference type="HAMAP" id="MF_00083">
    <property type="entry name" value="Pept_tRNA_hydro_bact"/>
    <property type="match status" value="1"/>
</dbReference>
<comment type="catalytic activity">
    <reaction evidence="6 8 9">
        <text>an N-acyl-L-alpha-aminoacyl-tRNA + H2O = an N-acyl-L-amino acid + a tRNA + H(+)</text>
        <dbReference type="Rhea" id="RHEA:54448"/>
        <dbReference type="Rhea" id="RHEA-COMP:10123"/>
        <dbReference type="Rhea" id="RHEA-COMP:13883"/>
        <dbReference type="ChEBI" id="CHEBI:15377"/>
        <dbReference type="ChEBI" id="CHEBI:15378"/>
        <dbReference type="ChEBI" id="CHEBI:59874"/>
        <dbReference type="ChEBI" id="CHEBI:78442"/>
        <dbReference type="ChEBI" id="CHEBI:138191"/>
        <dbReference type="EC" id="3.1.1.29"/>
    </reaction>
</comment>
<comment type="subcellular location">
    <subcellularLocation>
        <location evidence="8">Cytoplasm</location>
    </subcellularLocation>
</comment>
<comment type="similarity">
    <text evidence="5 8 10">Belongs to the PTH family.</text>
</comment>
<dbReference type="Pfam" id="PF01195">
    <property type="entry name" value="Pept_tRNA_hydro"/>
    <property type="match status" value="1"/>
</dbReference>
<feature type="binding site" evidence="8">
    <location>
        <position position="65"/>
    </location>
    <ligand>
        <name>tRNA</name>
        <dbReference type="ChEBI" id="CHEBI:17843"/>
    </ligand>
</feature>
<evidence type="ECO:0000256" key="1">
    <source>
        <dbReference type="ARBA" id="ARBA00013260"/>
    </source>
</evidence>
<feature type="site" description="Stabilizes the basic form of H active site to accept a proton" evidence="8">
    <location>
        <position position="92"/>
    </location>
</feature>
<evidence type="ECO:0000313" key="12">
    <source>
        <dbReference type="Proteomes" id="UP000054099"/>
    </source>
</evidence>
<comment type="caution">
    <text evidence="11">The sequence shown here is derived from an EMBL/GenBank/DDBJ whole genome shotgun (WGS) entry which is preliminary data.</text>
</comment>
<dbReference type="InterPro" id="IPR001328">
    <property type="entry name" value="Pept_tRNA_hydro"/>
</dbReference>
<dbReference type="GO" id="GO:0005737">
    <property type="term" value="C:cytoplasm"/>
    <property type="evidence" value="ECO:0007669"/>
    <property type="project" value="UniProtKB-SubCell"/>
</dbReference>
<dbReference type="NCBIfam" id="TIGR00447">
    <property type="entry name" value="pth"/>
    <property type="match status" value="1"/>
</dbReference>
<dbReference type="InterPro" id="IPR018171">
    <property type="entry name" value="Pept_tRNA_hydro_CS"/>
</dbReference>
<protein>
    <recommendedName>
        <fullName evidence="7 8">Peptidyl-tRNA hydrolase</fullName>
        <shortName evidence="8">Pth</shortName>
        <ecNumber evidence="1 8">3.1.1.29</ecNumber>
    </recommendedName>
</protein>
<comment type="function">
    <text evidence="8">Catalyzes the release of premature peptidyl moieties from peptidyl-tRNA molecules trapped in stalled 50S ribosomal subunits, and thus maintains levels of free tRNAs and 50S ribosomes.</text>
</comment>
<dbReference type="PANTHER" id="PTHR17224">
    <property type="entry name" value="PEPTIDYL-TRNA HYDROLASE"/>
    <property type="match status" value="1"/>
</dbReference>
<evidence type="ECO:0000313" key="11">
    <source>
        <dbReference type="EMBL" id="KSU76539.1"/>
    </source>
</evidence>
<dbReference type="AlphaFoldDB" id="A0A0V8IP76"/>
<name>A0A0V8IP76_9BACL</name>
<evidence type="ECO:0000256" key="7">
    <source>
        <dbReference type="ARBA" id="ARBA00050038"/>
    </source>
</evidence>
<evidence type="ECO:0000256" key="8">
    <source>
        <dbReference type="HAMAP-Rule" id="MF_00083"/>
    </source>
</evidence>
<sequence length="187" mass="21296">MVKWFVGLGNPGREYEKTRHNVGFWVIDELSRRFNIPLNQSKFRGIYGSGVINGEKVYLLKPLTYMNLSGECVRPFMDYFKLSVEDMVVIYDDLDTLAGKLRLREKGSAGGHNGMKSIIAHIGTQEYNRVRFGIGRPKNAQPVPDYVLSPFSKEDVPFVEKTVERSADACEAFLSMPFIRVMNKYNG</sequence>
<dbReference type="SUPFAM" id="SSF53178">
    <property type="entry name" value="Peptidyl-tRNA hydrolase-like"/>
    <property type="match status" value="1"/>
</dbReference>
<keyword evidence="8" id="KW-0963">Cytoplasm</keyword>
<keyword evidence="2 8" id="KW-0820">tRNA-binding</keyword>
<evidence type="ECO:0000256" key="6">
    <source>
        <dbReference type="ARBA" id="ARBA00048707"/>
    </source>
</evidence>
<dbReference type="EMBL" id="LNQN01000011">
    <property type="protein sequence ID" value="KSU76539.1"/>
    <property type="molecule type" value="Genomic_DNA"/>
</dbReference>
<evidence type="ECO:0000256" key="9">
    <source>
        <dbReference type="RuleBase" id="RU000673"/>
    </source>
</evidence>
<dbReference type="PROSITE" id="PS01195">
    <property type="entry name" value="PEPT_TRNA_HYDROL_1"/>
    <property type="match status" value="1"/>
</dbReference>
<keyword evidence="4 8" id="KW-0694">RNA-binding</keyword>
<feature type="active site" description="Proton acceptor" evidence="8">
    <location>
        <position position="20"/>
    </location>
</feature>
<dbReference type="GO" id="GO:0004045">
    <property type="term" value="F:peptidyl-tRNA hydrolase activity"/>
    <property type="evidence" value="ECO:0007669"/>
    <property type="project" value="UniProtKB-UniRule"/>
</dbReference>
<comment type="function">
    <text evidence="8">Hydrolyzes ribosome-free peptidyl-tRNAs (with 1 or more amino acids incorporated), which drop off the ribosome during protein synthesis, or as a result of ribosome stalling.</text>
</comment>
<dbReference type="GO" id="GO:0000049">
    <property type="term" value="F:tRNA binding"/>
    <property type="evidence" value="ECO:0007669"/>
    <property type="project" value="UniProtKB-UniRule"/>
</dbReference>
<dbReference type="OrthoDB" id="9800507at2"/>
<feature type="site" description="Discriminates between blocked and unblocked aminoacyl-tRNA" evidence="8">
    <location>
        <position position="10"/>
    </location>
</feature>
<organism evidence="11 12">
    <name type="scientific">Fictibacillus enclensis</name>
    <dbReference type="NCBI Taxonomy" id="1017270"/>
    <lineage>
        <taxon>Bacteria</taxon>
        <taxon>Bacillati</taxon>
        <taxon>Bacillota</taxon>
        <taxon>Bacilli</taxon>
        <taxon>Bacillales</taxon>
        <taxon>Fictibacillaceae</taxon>
        <taxon>Fictibacillus</taxon>
    </lineage>
</organism>
<dbReference type="GO" id="GO:0006515">
    <property type="term" value="P:protein quality control for misfolded or incompletely synthesized proteins"/>
    <property type="evidence" value="ECO:0007669"/>
    <property type="project" value="UniProtKB-UniRule"/>
</dbReference>
<evidence type="ECO:0000256" key="5">
    <source>
        <dbReference type="ARBA" id="ARBA00038063"/>
    </source>
</evidence>
<dbReference type="FunFam" id="3.40.50.1470:FF:000001">
    <property type="entry name" value="Peptidyl-tRNA hydrolase"/>
    <property type="match status" value="1"/>
</dbReference>
<gene>
    <name evidence="8" type="primary">pth</name>
    <name evidence="11" type="ORF">AS030_22505</name>
</gene>
<dbReference type="Gene3D" id="3.40.50.1470">
    <property type="entry name" value="Peptidyl-tRNA hydrolase"/>
    <property type="match status" value="1"/>
</dbReference>
<dbReference type="CDD" id="cd00462">
    <property type="entry name" value="PTH"/>
    <property type="match status" value="1"/>
</dbReference>